<evidence type="ECO:0000313" key="1">
    <source>
        <dbReference type="EMBL" id="JAH39603.1"/>
    </source>
</evidence>
<name>A0A0E9SGG1_ANGAN</name>
<proteinExistence type="predicted"/>
<organism evidence="1">
    <name type="scientific">Anguilla anguilla</name>
    <name type="common">European freshwater eel</name>
    <name type="synonym">Muraena anguilla</name>
    <dbReference type="NCBI Taxonomy" id="7936"/>
    <lineage>
        <taxon>Eukaryota</taxon>
        <taxon>Metazoa</taxon>
        <taxon>Chordata</taxon>
        <taxon>Craniata</taxon>
        <taxon>Vertebrata</taxon>
        <taxon>Euteleostomi</taxon>
        <taxon>Actinopterygii</taxon>
        <taxon>Neopterygii</taxon>
        <taxon>Teleostei</taxon>
        <taxon>Anguilliformes</taxon>
        <taxon>Anguillidae</taxon>
        <taxon>Anguilla</taxon>
    </lineage>
</organism>
<reference evidence="1" key="2">
    <citation type="journal article" date="2015" name="Fish Shellfish Immunol.">
        <title>Early steps in the European eel (Anguilla anguilla)-Vibrio vulnificus interaction in the gills: Role of the RtxA13 toxin.</title>
        <authorList>
            <person name="Callol A."/>
            <person name="Pajuelo D."/>
            <person name="Ebbesson L."/>
            <person name="Teles M."/>
            <person name="MacKenzie S."/>
            <person name="Amaro C."/>
        </authorList>
    </citation>
    <scope>NUCLEOTIDE SEQUENCE</scope>
</reference>
<accession>A0A0E9SGG1</accession>
<sequence>MRIVLSVTARSKCDLVLVLSLWTHSEDRPAALKVSLRCSYKDKISATYILK</sequence>
<dbReference type="AlphaFoldDB" id="A0A0E9SGG1"/>
<dbReference type="EMBL" id="GBXM01068974">
    <property type="protein sequence ID" value="JAH39603.1"/>
    <property type="molecule type" value="Transcribed_RNA"/>
</dbReference>
<protein>
    <submittedName>
        <fullName evidence="1">Uncharacterized protein</fullName>
    </submittedName>
</protein>
<reference evidence="1" key="1">
    <citation type="submission" date="2014-11" db="EMBL/GenBank/DDBJ databases">
        <authorList>
            <person name="Amaro Gonzalez C."/>
        </authorList>
    </citation>
    <scope>NUCLEOTIDE SEQUENCE</scope>
</reference>